<dbReference type="Proteomes" id="UP001180842">
    <property type="component" value="Unassembled WGS sequence"/>
</dbReference>
<dbReference type="EMBL" id="JARQAI010000024">
    <property type="protein sequence ID" value="MDT2737937.1"/>
    <property type="molecule type" value="Genomic_DNA"/>
</dbReference>
<dbReference type="AlphaFoldDB" id="A0AAE4I4D5"/>
<evidence type="ECO:0000313" key="2">
    <source>
        <dbReference type="Proteomes" id="UP001180842"/>
    </source>
</evidence>
<dbReference type="RefSeq" id="WP_311797438.1">
    <property type="nucleotide sequence ID" value="NZ_JARQAI010000024.1"/>
</dbReference>
<reference evidence="1" key="1">
    <citation type="submission" date="2023-03" db="EMBL/GenBank/DDBJ databases">
        <authorList>
            <person name="Shen W."/>
            <person name="Cai J."/>
        </authorList>
    </citation>
    <scope>NUCLEOTIDE SEQUENCE</scope>
    <source>
        <strain evidence="1">P69-2</strain>
    </source>
</reference>
<name>A0AAE4I4D5_9ENTE</name>
<evidence type="ECO:0000313" key="1">
    <source>
        <dbReference type="EMBL" id="MDT2737937.1"/>
    </source>
</evidence>
<protein>
    <submittedName>
        <fullName evidence="1">Uncharacterized protein</fullName>
    </submittedName>
</protein>
<proteinExistence type="predicted"/>
<gene>
    <name evidence="1" type="ORF">P7H00_12535</name>
</gene>
<comment type="caution">
    <text evidence="1">The sequence shown here is derived from an EMBL/GenBank/DDBJ whole genome shotgun (WGS) entry which is preliminary data.</text>
</comment>
<sequence>MPKKQIRELAEQYGYFRLKKYRKWDDVHFSAEVNGIVIVVNISSGELFERNPFTK</sequence>
<organism evidence="1 2">
    <name type="scientific">Enterococcus pseudoavium</name>
    <dbReference type="NCBI Taxonomy" id="44007"/>
    <lineage>
        <taxon>Bacteria</taxon>
        <taxon>Bacillati</taxon>
        <taxon>Bacillota</taxon>
        <taxon>Bacilli</taxon>
        <taxon>Lactobacillales</taxon>
        <taxon>Enterococcaceae</taxon>
        <taxon>Enterococcus</taxon>
    </lineage>
</organism>
<accession>A0AAE4I4D5</accession>